<proteinExistence type="inferred from homology"/>
<dbReference type="InterPro" id="IPR001547">
    <property type="entry name" value="Glyco_hydro_5"/>
</dbReference>
<comment type="similarity">
    <text evidence="1">Belongs to the glycosyl hydrolase 5 (cellulase A) family.</text>
</comment>
<organism evidence="6 7">
    <name type="scientific">[Candida] anglica</name>
    <dbReference type="NCBI Taxonomy" id="148631"/>
    <lineage>
        <taxon>Eukaryota</taxon>
        <taxon>Fungi</taxon>
        <taxon>Dikarya</taxon>
        <taxon>Ascomycota</taxon>
        <taxon>Saccharomycotina</taxon>
        <taxon>Pichiomycetes</taxon>
        <taxon>Debaryomycetaceae</taxon>
        <taxon>Kurtzmaniella</taxon>
    </lineage>
</organism>
<protein>
    <submittedName>
        <fullName evidence="6">Ergosteryl-beta-glucosidase</fullName>
    </submittedName>
</protein>
<dbReference type="InterPro" id="IPR041036">
    <property type="entry name" value="GH5_C"/>
</dbReference>
<dbReference type="InterPro" id="IPR013780">
    <property type="entry name" value="Glyco_hydro_b"/>
</dbReference>
<dbReference type="SUPFAM" id="SSF51445">
    <property type="entry name" value="(Trans)glycosidases"/>
    <property type="match status" value="1"/>
</dbReference>
<dbReference type="InterPro" id="IPR052066">
    <property type="entry name" value="Glycosphingolipid_Hydrolases"/>
</dbReference>
<accession>A0ABP0ED57</accession>
<feature type="compositionally biased region" description="Polar residues" evidence="4">
    <location>
        <begin position="692"/>
        <end position="712"/>
    </location>
</feature>
<dbReference type="PANTHER" id="PTHR31308">
    <property type="match status" value="1"/>
</dbReference>
<dbReference type="EMBL" id="OZ004257">
    <property type="protein sequence ID" value="CAK7908656.1"/>
    <property type="molecule type" value="Genomic_DNA"/>
</dbReference>
<dbReference type="Gene3D" id="2.60.40.1180">
    <property type="entry name" value="Golgi alpha-mannosidase II"/>
    <property type="match status" value="1"/>
</dbReference>
<sequence length="885" mass="100632">MTNLTQVKDVVTGRASRVSPPLSGEYRRQLTKSSGASALEPVDANEDKKNILDCEYLETDHEGHFIDKSGRKVTLKGINVDSGMKLPTNPSMPSYKGNSSDPNNYFFDGENVTFVGRPFPLEEAESHFQRIKSWGYNTVRYLLTWEAIEHSGPEQYDEEFIDYTIKMLTILHNVGGLYVFLEVHQDVWSRYSGGSGAPMWTFYAAGLQPRRFAATEAAILHNEARFQDKHNPEQYQKMLWTSNYKRLASLVMFTLFFAGDTYFPRYKINGVNIQHYLQDRFYSSMKHCWERVVKGVPSEMITSGTLLGFESMNEPNCGLVGHDHLGRIPAAQQLRVGTTPTVYQTFRLGMGLPCDVDSYRITISGPQRYASKVVDPQGARAWMNVEEAAEIDAKYGWKRSKSWEIGTCLFAQAKIWTFKQVDFEKLPNLTVDERLFVSSRNCELLLPNYFNQVYQKQNFKDPPSDGRVTMDYFVNHHFVDFYLRHKQVVREVLPNAFVLIQPPVLEVPPNLKGDPREVIDNRTIYCPHYYDGMSLMFKTWNTKYNVDTLGIMRGKYLNPILGIVFGERAIRNCLTKQLLEIKRESSEMLGSRVPVLMSETGMPYDMDEKKAYTTGKYTSQTGALDALSYALEGSQLNHTYWCYNSDNCHQWGDRWNNEDFSFWSPEDRNEEAVQWTQSHKKGVSLSKLKAQVKSTVRSGEPTKSSTPSSGESYDSKADEEDSDQTSLQLSSLISCKPSNVQYRHNQKCYPSPDGVRAVSAVVRPFLLASAGSIKSSLFDLKNVTFSLTIAFDDVESKETPTIIFVPKWHYPYLDSGDLCVTSGYVKYNERLEYIEWHHDDGSSETASLVAGEETLTIKNNSGSLEDSHEDRGLFPCAGELSCPIS</sequence>
<evidence type="ECO:0000313" key="6">
    <source>
        <dbReference type="EMBL" id="CAK7908656.1"/>
    </source>
</evidence>
<name>A0ABP0ED57_9ASCO</name>
<feature type="region of interest" description="Disordered" evidence="4">
    <location>
        <begin position="1"/>
        <end position="42"/>
    </location>
</feature>
<dbReference type="PROSITE" id="PS50835">
    <property type="entry name" value="IG_LIKE"/>
    <property type="match status" value="1"/>
</dbReference>
<gene>
    <name evidence="6" type="primary">EGH1</name>
    <name evidence="6" type="ORF">CAAN4_E11210</name>
</gene>
<evidence type="ECO:0000256" key="2">
    <source>
        <dbReference type="ARBA" id="ARBA00022801"/>
    </source>
</evidence>
<evidence type="ECO:0000259" key="5">
    <source>
        <dbReference type="PROSITE" id="PS50835"/>
    </source>
</evidence>
<dbReference type="Pfam" id="PF00150">
    <property type="entry name" value="Cellulase"/>
    <property type="match status" value="1"/>
</dbReference>
<feature type="domain" description="Ig-like" evidence="5">
    <location>
        <begin position="819"/>
        <end position="885"/>
    </location>
</feature>
<evidence type="ECO:0000256" key="1">
    <source>
        <dbReference type="ARBA" id="ARBA00005641"/>
    </source>
</evidence>
<dbReference type="InterPro" id="IPR007110">
    <property type="entry name" value="Ig-like_dom"/>
</dbReference>
<reference evidence="6 7" key="1">
    <citation type="submission" date="2024-01" db="EMBL/GenBank/DDBJ databases">
        <authorList>
            <consortium name="Genoscope - CEA"/>
            <person name="William W."/>
        </authorList>
    </citation>
    <scope>NUCLEOTIDE SEQUENCE [LARGE SCALE GENOMIC DNA]</scope>
    <source>
        <strain evidence="6 7">29B2s-10</strain>
    </source>
</reference>
<keyword evidence="7" id="KW-1185">Reference proteome</keyword>
<dbReference type="Pfam" id="PF18564">
    <property type="entry name" value="Glyco_hydro_5_C"/>
    <property type="match status" value="1"/>
</dbReference>
<dbReference type="InterPro" id="IPR017853">
    <property type="entry name" value="GH"/>
</dbReference>
<feature type="region of interest" description="Disordered" evidence="4">
    <location>
        <begin position="686"/>
        <end position="721"/>
    </location>
</feature>
<dbReference type="Proteomes" id="UP001497600">
    <property type="component" value="Chromosome E"/>
</dbReference>
<evidence type="ECO:0000256" key="3">
    <source>
        <dbReference type="ARBA" id="ARBA00023295"/>
    </source>
</evidence>
<evidence type="ECO:0000313" key="7">
    <source>
        <dbReference type="Proteomes" id="UP001497600"/>
    </source>
</evidence>
<dbReference type="Gene3D" id="3.20.20.80">
    <property type="entry name" value="Glycosidases"/>
    <property type="match status" value="2"/>
</dbReference>
<evidence type="ECO:0000256" key="4">
    <source>
        <dbReference type="SAM" id="MobiDB-lite"/>
    </source>
</evidence>
<keyword evidence="2" id="KW-0378">Hydrolase</keyword>
<dbReference type="PANTHER" id="PTHR31308:SF5">
    <property type="entry name" value="ERGOSTERYL-BETA-GLUCOSIDASE"/>
    <property type="match status" value="1"/>
</dbReference>
<keyword evidence="3" id="KW-0326">Glycosidase</keyword>